<protein>
    <submittedName>
        <fullName evidence="4">Methylglyoxal reductase (NADPH-dependent) gre2</fullName>
    </submittedName>
</protein>
<dbReference type="InterPro" id="IPR036291">
    <property type="entry name" value="NAD(P)-bd_dom_sf"/>
</dbReference>
<comment type="similarity">
    <text evidence="2">Belongs to the NAD(P)-dependent epimerase/dehydratase family. Dihydroflavonol-4-reductase subfamily.</text>
</comment>
<evidence type="ECO:0000313" key="4">
    <source>
        <dbReference type="EMBL" id="KAK1772429.1"/>
    </source>
</evidence>
<dbReference type="SUPFAM" id="SSF51735">
    <property type="entry name" value="NAD(P)-binding Rossmann-fold domains"/>
    <property type="match status" value="1"/>
</dbReference>
<organism evidence="4 5">
    <name type="scientific">Phialemonium atrogriseum</name>
    <dbReference type="NCBI Taxonomy" id="1093897"/>
    <lineage>
        <taxon>Eukaryota</taxon>
        <taxon>Fungi</taxon>
        <taxon>Dikarya</taxon>
        <taxon>Ascomycota</taxon>
        <taxon>Pezizomycotina</taxon>
        <taxon>Sordariomycetes</taxon>
        <taxon>Sordariomycetidae</taxon>
        <taxon>Cephalothecales</taxon>
        <taxon>Cephalothecaceae</taxon>
        <taxon>Phialemonium</taxon>
    </lineage>
</organism>
<sequence length="342" mass="37250">MSKVLLTGGSGFIAAHILDQLLKKGHNVVTTVRSEEKASKIREAYPDKTQHQLHVVIVPDIAQPDAFDEVVEVPGLEVVIHTASPFHFKFTDPKKDLIDPAVIGTTGILKGIARSAPGVKRVVVTSSFAALLDGARMSDPNTTFTEKSWNPVTIDQIHDDPGTAYRASKTLAERAAWDFVADKSNGAKFDIVTVNPPLVFGPLVHHLANLNSVNTSNQRILNCIQGKWKSEVEATGGAQSWVDVRDVAAAHVKAALEIPEAAGHRLFTVTGSFCNRYVLDIVRKNFPEYADKLPAEDVKGGEPAENVYKTDNTETKKLLNIQWTPLEKSIVDTVKSLQAYGA</sequence>
<dbReference type="RefSeq" id="XP_060288642.1">
    <property type="nucleotide sequence ID" value="XM_060433214.1"/>
</dbReference>
<dbReference type="InterPro" id="IPR001509">
    <property type="entry name" value="Epimerase_deHydtase"/>
</dbReference>
<feature type="domain" description="NAD-dependent epimerase/dehydratase" evidence="3">
    <location>
        <begin position="4"/>
        <end position="257"/>
    </location>
</feature>
<dbReference type="Pfam" id="PF01370">
    <property type="entry name" value="Epimerase"/>
    <property type="match status" value="1"/>
</dbReference>
<dbReference type="CDD" id="cd05227">
    <property type="entry name" value="AR_SDR_e"/>
    <property type="match status" value="1"/>
</dbReference>
<evidence type="ECO:0000313" key="5">
    <source>
        <dbReference type="Proteomes" id="UP001244011"/>
    </source>
</evidence>
<keyword evidence="5" id="KW-1185">Reference proteome</keyword>
<gene>
    <name evidence="4" type="ORF">QBC33DRAFT_9519</name>
</gene>
<evidence type="ECO:0000256" key="1">
    <source>
        <dbReference type="ARBA" id="ARBA00023002"/>
    </source>
</evidence>
<dbReference type="FunFam" id="3.40.50.720:FF:000191">
    <property type="entry name" value="Methylglyoxal reductase (NADPH-dependent)"/>
    <property type="match status" value="1"/>
</dbReference>
<name>A0AAJ0CBZ5_9PEZI</name>
<dbReference type="AlphaFoldDB" id="A0AAJ0CBZ5"/>
<dbReference type="InterPro" id="IPR050425">
    <property type="entry name" value="NAD(P)_dehydrat-like"/>
</dbReference>
<accession>A0AAJ0CBZ5</accession>
<dbReference type="Gene3D" id="3.40.50.720">
    <property type="entry name" value="NAD(P)-binding Rossmann-like Domain"/>
    <property type="match status" value="1"/>
</dbReference>
<comment type="caution">
    <text evidence="4">The sequence shown here is derived from an EMBL/GenBank/DDBJ whole genome shotgun (WGS) entry which is preliminary data.</text>
</comment>
<keyword evidence="1" id="KW-0560">Oxidoreductase</keyword>
<proteinExistence type="inferred from homology"/>
<reference evidence="4" key="1">
    <citation type="submission" date="2023-06" db="EMBL/GenBank/DDBJ databases">
        <title>Genome-scale phylogeny and comparative genomics of the fungal order Sordariales.</title>
        <authorList>
            <consortium name="Lawrence Berkeley National Laboratory"/>
            <person name="Hensen N."/>
            <person name="Bonometti L."/>
            <person name="Westerberg I."/>
            <person name="Brannstrom I.O."/>
            <person name="Guillou S."/>
            <person name="Cros-Aarteil S."/>
            <person name="Calhoun S."/>
            <person name="Haridas S."/>
            <person name="Kuo A."/>
            <person name="Mondo S."/>
            <person name="Pangilinan J."/>
            <person name="Riley R."/>
            <person name="Labutti K."/>
            <person name="Andreopoulos B."/>
            <person name="Lipzen A."/>
            <person name="Chen C."/>
            <person name="Yanf M."/>
            <person name="Daum C."/>
            <person name="Ng V."/>
            <person name="Clum A."/>
            <person name="Steindorff A."/>
            <person name="Ohm R."/>
            <person name="Martin F."/>
            <person name="Silar P."/>
            <person name="Natvig D."/>
            <person name="Lalanne C."/>
            <person name="Gautier V."/>
            <person name="Ament-Velasquez S.L."/>
            <person name="Kruys A."/>
            <person name="Hutchinson M.I."/>
            <person name="Powell A.J."/>
            <person name="Barry K."/>
            <person name="Miller A.N."/>
            <person name="Grigoriev I.V."/>
            <person name="Debuchy R."/>
            <person name="Gladieux P."/>
            <person name="Thoren M.H."/>
            <person name="Johannesson H."/>
        </authorList>
    </citation>
    <scope>NUCLEOTIDE SEQUENCE</scope>
    <source>
        <strain evidence="4">8032-3</strain>
    </source>
</reference>
<dbReference type="EMBL" id="MU838997">
    <property type="protein sequence ID" value="KAK1772429.1"/>
    <property type="molecule type" value="Genomic_DNA"/>
</dbReference>
<dbReference type="GO" id="GO:0016616">
    <property type="term" value="F:oxidoreductase activity, acting on the CH-OH group of donors, NAD or NADP as acceptor"/>
    <property type="evidence" value="ECO:0007669"/>
    <property type="project" value="TreeGrafter"/>
</dbReference>
<evidence type="ECO:0000259" key="3">
    <source>
        <dbReference type="Pfam" id="PF01370"/>
    </source>
</evidence>
<dbReference type="PANTHER" id="PTHR10366:SF564">
    <property type="entry name" value="STEROL-4-ALPHA-CARBOXYLATE 3-DEHYDROGENASE, DECARBOXYLATING"/>
    <property type="match status" value="1"/>
</dbReference>
<dbReference type="PANTHER" id="PTHR10366">
    <property type="entry name" value="NAD DEPENDENT EPIMERASE/DEHYDRATASE"/>
    <property type="match status" value="1"/>
</dbReference>
<dbReference type="Proteomes" id="UP001244011">
    <property type="component" value="Unassembled WGS sequence"/>
</dbReference>
<evidence type="ECO:0000256" key="2">
    <source>
        <dbReference type="ARBA" id="ARBA00023445"/>
    </source>
</evidence>
<dbReference type="GeneID" id="85316401"/>